<protein>
    <submittedName>
        <fullName evidence="2">Uncharacterized protein</fullName>
    </submittedName>
</protein>
<keyword evidence="1" id="KW-0175">Coiled coil</keyword>
<proteinExistence type="predicted"/>
<organism evidence="2 3">
    <name type="scientific">Monoraphidium neglectum</name>
    <dbReference type="NCBI Taxonomy" id="145388"/>
    <lineage>
        <taxon>Eukaryota</taxon>
        <taxon>Viridiplantae</taxon>
        <taxon>Chlorophyta</taxon>
        <taxon>core chlorophytes</taxon>
        <taxon>Chlorophyceae</taxon>
        <taxon>CS clade</taxon>
        <taxon>Sphaeropleales</taxon>
        <taxon>Selenastraceae</taxon>
        <taxon>Monoraphidium</taxon>
    </lineage>
</organism>
<gene>
    <name evidence="2" type="ORF">MNEG_1610</name>
</gene>
<evidence type="ECO:0000313" key="2">
    <source>
        <dbReference type="EMBL" id="KIZ06346.1"/>
    </source>
</evidence>
<dbReference type="OrthoDB" id="558399at2759"/>
<dbReference type="KEGG" id="mng:MNEG_1610"/>
<sequence>MAQQLQQQRQEQQQQRQEQQQQLAEVAQRLQRQRQQQQQLAEVAQQQLLLLQQQQQQLGDVQRGMRAGKLQVAALAGSIDAIVESAARKKLGLDRVVVKDLASCAELVAPASSNADVPLLAERLSNVSHFRHYLLLLVRRLEETGAAGDPQVLDAIQELRQVLEQGDPPAAQILQALGPLHVALSGAAGAGGASDGDGGGQWWSKPLSRCFKLLDASQRGAAAQHLMEADSLGVPLLVALTAGELCESMVFHGAPVVAAAGRGAIIRTAVVTTSSSGLPDGRKRAAMQAQVLGKALELLLPDGQAPSPLQLEGTVYVHGWANGPGAALPARQLNGVLIRVKFFDCVDEIFDFAD</sequence>
<evidence type="ECO:0000256" key="1">
    <source>
        <dbReference type="SAM" id="Coils"/>
    </source>
</evidence>
<reference evidence="2 3" key="1">
    <citation type="journal article" date="2013" name="BMC Genomics">
        <title>Reconstruction of the lipid metabolism for the microalga Monoraphidium neglectum from its genome sequence reveals characteristics suitable for biofuel production.</title>
        <authorList>
            <person name="Bogen C."/>
            <person name="Al-Dilaimi A."/>
            <person name="Albersmeier A."/>
            <person name="Wichmann J."/>
            <person name="Grundmann M."/>
            <person name="Rupp O."/>
            <person name="Lauersen K.J."/>
            <person name="Blifernez-Klassen O."/>
            <person name="Kalinowski J."/>
            <person name="Goesmann A."/>
            <person name="Mussgnug J.H."/>
            <person name="Kruse O."/>
        </authorList>
    </citation>
    <scope>NUCLEOTIDE SEQUENCE [LARGE SCALE GENOMIC DNA]</scope>
    <source>
        <strain evidence="2 3">SAG 48.87</strain>
    </source>
</reference>
<name>A0A0D2NPJ1_9CHLO</name>
<dbReference type="EMBL" id="KK100384">
    <property type="protein sequence ID" value="KIZ06346.1"/>
    <property type="molecule type" value="Genomic_DNA"/>
</dbReference>
<dbReference type="Proteomes" id="UP000054498">
    <property type="component" value="Unassembled WGS sequence"/>
</dbReference>
<evidence type="ECO:0000313" key="3">
    <source>
        <dbReference type="Proteomes" id="UP000054498"/>
    </source>
</evidence>
<dbReference type="AlphaFoldDB" id="A0A0D2NPJ1"/>
<feature type="coiled-coil region" evidence="1">
    <location>
        <begin position="2"/>
        <end position="54"/>
    </location>
</feature>
<keyword evidence="3" id="KW-1185">Reference proteome</keyword>
<accession>A0A0D2NPJ1</accession>
<dbReference type="GeneID" id="25733826"/>
<dbReference type="RefSeq" id="XP_013905365.1">
    <property type="nucleotide sequence ID" value="XM_014049911.1"/>
</dbReference>